<dbReference type="SUPFAM" id="SSF54631">
    <property type="entry name" value="CBS-domain pair"/>
    <property type="match status" value="1"/>
</dbReference>
<proteinExistence type="inferred from homology"/>
<evidence type="ECO:0000256" key="8">
    <source>
        <dbReference type="ARBA" id="ARBA00023136"/>
    </source>
</evidence>
<evidence type="ECO:0000259" key="11">
    <source>
        <dbReference type="PROSITE" id="PS51371"/>
    </source>
</evidence>
<dbReference type="Pfam" id="PF00571">
    <property type="entry name" value="CBS"/>
    <property type="match status" value="2"/>
</dbReference>
<dbReference type="InterPro" id="IPR044751">
    <property type="entry name" value="Ion_transp-like_CBS"/>
</dbReference>
<evidence type="ECO:0000256" key="10">
    <source>
        <dbReference type="PROSITE-ProRule" id="PRU01193"/>
    </source>
</evidence>
<dbReference type="PROSITE" id="PS51371">
    <property type="entry name" value="CBS"/>
    <property type="match status" value="2"/>
</dbReference>
<reference evidence="13" key="2">
    <citation type="submission" date="2023-01" db="EMBL/GenBank/DDBJ databases">
        <authorList>
            <person name="Sun Q."/>
            <person name="Evtushenko L."/>
        </authorList>
    </citation>
    <scope>NUCLEOTIDE SEQUENCE</scope>
    <source>
        <strain evidence="13">VKM Ac-1069</strain>
    </source>
</reference>
<keyword evidence="5" id="KW-0677">Repeat</keyword>
<evidence type="ECO:0000256" key="4">
    <source>
        <dbReference type="ARBA" id="ARBA00022692"/>
    </source>
</evidence>
<protein>
    <submittedName>
        <fullName evidence="13">Membrane protein</fullName>
    </submittedName>
</protein>
<evidence type="ECO:0000256" key="1">
    <source>
        <dbReference type="ARBA" id="ARBA00004651"/>
    </source>
</evidence>
<dbReference type="SUPFAM" id="SSF56176">
    <property type="entry name" value="FAD-binding/transporter-associated domain-like"/>
    <property type="match status" value="1"/>
</dbReference>
<dbReference type="PROSITE" id="PS51846">
    <property type="entry name" value="CNNM"/>
    <property type="match status" value="1"/>
</dbReference>
<name>A0A9W6KZR1_9PSEU</name>
<dbReference type="InterPro" id="IPR046342">
    <property type="entry name" value="CBS_dom_sf"/>
</dbReference>
<dbReference type="InterPro" id="IPR016169">
    <property type="entry name" value="FAD-bd_PCMH_sub2"/>
</dbReference>
<comment type="caution">
    <text evidence="13">The sequence shown here is derived from an EMBL/GenBank/DDBJ whole genome shotgun (WGS) entry which is preliminary data.</text>
</comment>
<dbReference type="InterPro" id="IPR000644">
    <property type="entry name" value="CBS_dom"/>
</dbReference>
<dbReference type="Pfam" id="PF01595">
    <property type="entry name" value="CNNM"/>
    <property type="match status" value="1"/>
</dbReference>
<comment type="similarity">
    <text evidence="2">Belongs to the UPF0053 family.</text>
</comment>
<dbReference type="Gene3D" id="3.30.465.10">
    <property type="match status" value="1"/>
</dbReference>
<dbReference type="InterPro" id="IPR051676">
    <property type="entry name" value="UPF0053_domain"/>
</dbReference>
<keyword evidence="6 10" id="KW-1133">Transmembrane helix</keyword>
<evidence type="ECO:0000256" key="7">
    <source>
        <dbReference type="ARBA" id="ARBA00023122"/>
    </source>
</evidence>
<evidence type="ECO:0000256" key="5">
    <source>
        <dbReference type="ARBA" id="ARBA00022737"/>
    </source>
</evidence>
<dbReference type="GO" id="GO:0050660">
    <property type="term" value="F:flavin adenine dinucleotide binding"/>
    <property type="evidence" value="ECO:0007669"/>
    <property type="project" value="InterPro"/>
</dbReference>
<evidence type="ECO:0000256" key="6">
    <source>
        <dbReference type="ARBA" id="ARBA00022989"/>
    </source>
</evidence>
<dbReference type="PANTHER" id="PTHR43099">
    <property type="entry name" value="UPF0053 PROTEIN YRKA"/>
    <property type="match status" value="1"/>
</dbReference>
<evidence type="ECO:0000256" key="3">
    <source>
        <dbReference type="ARBA" id="ARBA00022475"/>
    </source>
</evidence>
<organism evidence="13 14">
    <name type="scientific">Pseudonocardia halophobica</name>
    <dbReference type="NCBI Taxonomy" id="29401"/>
    <lineage>
        <taxon>Bacteria</taxon>
        <taxon>Bacillati</taxon>
        <taxon>Actinomycetota</taxon>
        <taxon>Actinomycetes</taxon>
        <taxon>Pseudonocardiales</taxon>
        <taxon>Pseudonocardiaceae</taxon>
        <taxon>Pseudonocardia</taxon>
    </lineage>
</organism>
<dbReference type="EMBL" id="BSFQ01000007">
    <property type="protein sequence ID" value="GLL11132.1"/>
    <property type="molecule type" value="Genomic_DNA"/>
</dbReference>
<dbReference type="InterPro" id="IPR005170">
    <property type="entry name" value="Transptr-assoc_dom"/>
</dbReference>
<feature type="domain" description="CBS" evidence="11">
    <location>
        <begin position="225"/>
        <end position="284"/>
    </location>
</feature>
<gene>
    <name evidence="13" type="ORF">GCM10017577_22730</name>
</gene>
<sequence length="442" mass="47229">MTVLLSLLGLLAVVALTLGTAISVASEFSLTALERSQVDSHVAAVGDRRARAVQRAHRTLSFQLSGSQLGITVTTLATGYIAEPAIAELIRPGLTALGLSEGVSAGAATIASLVIATTLSMVFGELVPKNIAIAKPLETARAVVWLQSAFAHAFRWLIDLLNSSANAIVRRLGVEPAEELRSARSPHELSSLVRSSAEHGTIDEGTAALLDRSLRFTDRVAEDLMTPRVRVDTLDAADSVADLVALARRSGHSRFPVHDGDPDAVLGLVHVKQAFGVEPSARAGTPVRDLVQPAEIVPASLDGDELLSRLRESGLQTAVVVDEYGGTAGLVTLEDLIEEIVGDVRDEHDRAEQARVRPLGRDSWLVSGLMRADEVDEATGFRMPEGDYETLAGMVLERLGRIPDVGDDVAVDGWRVTVMRRDRNRVAELRLARLAPEAVARG</sequence>
<dbReference type="Pfam" id="PF03471">
    <property type="entry name" value="CorC_HlyC"/>
    <property type="match status" value="1"/>
</dbReference>
<keyword evidence="14" id="KW-1185">Reference proteome</keyword>
<dbReference type="InterPro" id="IPR002550">
    <property type="entry name" value="CNNM"/>
</dbReference>
<reference evidence="13" key="1">
    <citation type="journal article" date="2014" name="Int. J. Syst. Evol. Microbiol.">
        <title>Complete genome sequence of Corynebacterium casei LMG S-19264T (=DSM 44701T), isolated from a smear-ripened cheese.</title>
        <authorList>
            <consortium name="US DOE Joint Genome Institute (JGI-PGF)"/>
            <person name="Walter F."/>
            <person name="Albersmeier A."/>
            <person name="Kalinowski J."/>
            <person name="Ruckert C."/>
        </authorList>
    </citation>
    <scope>NUCLEOTIDE SEQUENCE</scope>
    <source>
        <strain evidence="13">VKM Ac-1069</strain>
    </source>
</reference>
<dbReference type="PANTHER" id="PTHR43099:SF6">
    <property type="entry name" value="UPF0053 PROTEIN RV1842C"/>
    <property type="match status" value="1"/>
</dbReference>
<comment type="subcellular location">
    <subcellularLocation>
        <location evidence="1">Cell membrane</location>
        <topology evidence="1">Multi-pass membrane protein</topology>
    </subcellularLocation>
</comment>
<evidence type="ECO:0000313" key="14">
    <source>
        <dbReference type="Proteomes" id="UP001143463"/>
    </source>
</evidence>
<evidence type="ECO:0000313" key="13">
    <source>
        <dbReference type="EMBL" id="GLL11132.1"/>
    </source>
</evidence>
<dbReference type="CDD" id="cd04590">
    <property type="entry name" value="CBS_pair_CorC_HlyC_assoc"/>
    <property type="match status" value="1"/>
</dbReference>
<dbReference type="SMART" id="SM01091">
    <property type="entry name" value="CorC_HlyC"/>
    <property type="match status" value="1"/>
</dbReference>
<feature type="domain" description="CBS" evidence="11">
    <location>
        <begin position="290"/>
        <end position="347"/>
    </location>
</feature>
<keyword evidence="4 10" id="KW-0812">Transmembrane</keyword>
<dbReference type="AlphaFoldDB" id="A0A9W6KZR1"/>
<dbReference type="RefSeq" id="WP_037038961.1">
    <property type="nucleotide sequence ID" value="NZ_BAAAUZ010000025.1"/>
</dbReference>
<dbReference type="InterPro" id="IPR036318">
    <property type="entry name" value="FAD-bd_PCMH-like_sf"/>
</dbReference>
<dbReference type="GO" id="GO:0005886">
    <property type="term" value="C:plasma membrane"/>
    <property type="evidence" value="ECO:0007669"/>
    <property type="project" value="UniProtKB-SubCell"/>
</dbReference>
<evidence type="ECO:0000259" key="12">
    <source>
        <dbReference type="PROSITE" id="PS51846"/>
    </source>
</evidence>
<keyword evidence="7 9" id="KW-0129">CBS domain</keyword>
<dbReference type="Gene3D" id="3.10.580.10">
    <property type="entry name" value="CBS-domain"/>
    <property type="match status" value="1"/>
</dbReference>
<evidence type="ECO:0000256" key="9">
    <source>
        <dbReference type="PROSITE-ProRule" id="PRU00703"/>
    </source>
</evidence>
<accession>A0A9W6KZR1</accession>
<keyword evidence="3" id="KW-1003">Cell membrane</keyword>
<feature type="domain" description="CNNM transmembrane" evidence="12">
    <location>
        <begin position="2"/>
        <end position="206"/>
    </location>
</feature>
<keyword evidence="8 10" id="KW-0472">Membrane</keyword>
<evidence type="ECO:0000256" key="2">
    <source>
        <dbReference type="ARBA" id="ARBA00006337"/>
    </source>
</evidence>
<dbReference type="Proteomes" id="UP001143463">
    <property type="component" value="Unassembled WGS sequence"/>
</dbReference>